<dbReference type="PANTHER" id="PTHR11048:SF28">
    <property type="entry name" value="4-HYDROXYBENZOATE POLYPRENYLTRANSFERASE, MITOCHONDRIAL"/>
    <property type="match status" value="1"/>
</dbReference>
<dbReference type="RefSeq" id="WP_194451316.1">
    <property type="nucleotide sequence ID" value="NZ_CP063849.1"/>
</dbReference>
<feature type="transmembrane region" description="Helical" evidence="12">
    <location>
        <begin position="59"/>
        <end position="79"/>
    </location>
</feature>
<dbReference type="InterPro" id="IPR006371">
    <property type="entry name" value="Polyprenyltransferase_UbiA-li"/>
</dbReference>
<comment type="similarity">
    <text evidence="3">Belongs to the UbiA prenyltransferase family.</text>
</comment>
<protein>
    <recommendedName>
        <fullName evidence="11">4-hydroxybenzoate polyprenyltransferase</fullName>
        <ecNumber evidence="11">2.5.1.39</ecNumber>
    </recommendedName>
</protein>
<dbReference type="EMBL" id="CP063849">
    <property type="protein sequence ID" value="QOY89654.1"/>
    <property type="molecule type" value="Genomic_DNA"/>
</dbReference>
<reference evidence="13 14" key="1">
    <citation type="submission" date="2020-10" db="EMBL/GenBank/DDBJ databases">
        <title>Complete genome sequence of Paludibaculum fermentans P105T, a facultatively anaerobic acidobacterium capable of dissimilatory Fe(III) reduction.</title>
        <authorList>
            <person name="Dedysh S.N."/>
            <person name="Beletsky A.V."/>
            <person name="Kulichevskaya I.S."/>
            <person name="Mardanov A.V."/>
            <person name="Ravin N.V."/>
        </authorList>
    </citation>
    <scope>NUCLEOTIDE SEQUENCE [LARGE SCALE GENOMIC DNA]</scope>
    <source>
        <strain evidence="13 14">P105</strain>
    </source>
</reference>
<keyword evidence="4" id="KW-1003">Cell membrane</keyword>
<gene>
    <name evidence="13" type="ORF">IRI77_06790</name>
</gene>
<dbReference type="InterPro" id="IPR039653">
    <property type="entry name" value="Prenyltransferase"/>
</dbReference>
<feature type="transmembrane region" description="Helical" evidence="12">
    <location>
        <begin position="247"/>
        <end position="265"/>
    </location>
</feature>
<dbReference type="AlphaFoldDB" id="A0A7S7NUX3"/>
<feature type="transmembrane region" description="Helical" evidence="12">
    <location>
        <begin position="150"/>
        <end position="172"/>
    </location>
</feature>
<keyword evidence="5" id="KW-0997">Cell inner membrane</keyword>
<evidence type="ECO:0000256" key="11">
    <source>
        <dbReference type="ARBA" id="ARBA00034524"/>
    </source>
</evidence>
<feature type="transmembrane region" description="Helical" evidence="12">
    <location>
        <begin position="30"/>
        <end position="47"/>
    </location>
</feature>
<evidence type="ECO:0000256" key="2">
    <source>
        <dbReference type="ARBA" id="ARBA00004141"/>
    </source>
</evidence>
<organism evidence="13 14">
    <name type="scientific">Paludibaculum fermentans</name>
    <dbReference type="NCBI Taxonomy" id="1473598"/>
    <lineage>
        <taxon>Bacteria</taxon>
        <taxon>Pseudomonadati</taxon>
        <taxon>Acidobacteriota</taxon>
        <taxon>Terriglobia</taxon>
        <taxon>Bryobacterales</taxon>
        <taxon>Bryobacteraceae</taxon>
        <taxon>Paludibaculum</taxon>
    </lineage>
</organism>
<evidence type="ECO:0000256" key="5">
    <source>
        <dbReference type="ARBA" id="ARBA00022519"/>
    </source>
</evidence>
<dbReference type="Gene3D" id="1.10.357.140">
    <property type="entry name" value="UbiA prenyltransferase"/>
    <property type="match status" value="1"/>
</dbReference>
<keyword evidence="9 12" id="KW-1133">Transmembrane helix</keyword>
<keyword evidence="8 12" id="KW-0812">Transmembrane</keyword>
<dbReference type="InterPro" id="IPR044878">
    <property type="entry name" value="UbiA_sf"/>
</dbReference>
<accession>A0A7S7NUX3</accession>
<evidence type="ECO:0000256" key="6">
    <source>
        <dbReference type="ARBA" id="ARBA00022679"/>
    </source>
</evidence>
<dbReference type="InterPro" id="IPR000537">
    <property type="entry name" value="UbiA_prenyltransferase"/>
</dbReference>
<name>A0A7S7NUX3_PALFE</name>
<dbReference type="EC" id="2.5.1.39" evidence="11"/>
<dbReference type="Gene3D" id="1.20.120.1780">
    <property type="entry name" value="UbiA prenyltransferase"/>
    <property type="match status" value="1"/>
</dbReference>
<evidence type="ECO:0000313" key="14">
    <source>
        <dbReference type="Proteomes" id="UP000593892"/>
    </source>
</evidence>
<dbReference type="CDD" id="cd13959">
    <property type="entry name" value="PT_UbiA_COQ2"/>
    <property type="match status" value="1"/>
</dbReference>
<evidence type="ECO:0000256" key="4">
    <source>
        <dbReference type="ARBA" id="ARBA00022475"/>
    </source>
</evidence>
<dbReference type="KEGG" id="pfer:IRI77_06790"/>
<evidence type="ECO:0000313" key="13">
    <source>
        <dbReference type="EMBL" id="QOY89654.1"/>
    </source>
</evidence>
<keyword evidence="7" id="KW-0831">Ubiquinone biosynthesis</keyword>
<feature type="transmembrane region" description="Helical" evidence="12">
    <location>
        <begin position="99"/>
        <end position="120"/>
    </location>
</feature>
<evidence type="ECO:0000256" key="8">
    <source>
        <dbReference type="ARBA" id="ARBA00022692"/>
    </source>
</evidence>
<evidence type="ECO:0000256" key="3">
    <source>
        <dbReference type="ARBA" id="ARBA00005985"/>
    </source>
</evidence>
<comment type="subcellular location">
    <subcellularLocation>
        <location evidence="2">Membrane</location>
        <topology evidence="2">Multi-pass membrane protein</topology>
    </subcellularLocation>
</comment>
<evidence type="ECO:0000256" key="1">
    <source>
        <dbReference type="ARBA" id="ARBA00001946"/>
    </source>
</evidence>
<keyword evidence="6 13" id="KW-0808">Transferase</keyword>
<dbReference type="Proteomes" id="UP000593892">
    <property type="component" value="Chromosome"/>
</dbReference>
<evidence type="ECO:0000256" key="12">
    <source>
        <dbReference type="SAM" id="Phobius"/>
    </source>
</evidence>
<evidence type="ECO:0000256" key="10">
    <source>
        <dbReference type="ARBA" id="ARBA00023136"/>
    </source>
</evidence>
<evidence type="ECO:0000256" key="9">
    <source>
        <dbReference type="ARBA" id="ARBA00022989"/>
    </source>
</evidence>
<feature type="transmembrane region" description="Helical" evidence="12">
    <location>
        <begin position="217"/>
        <end position="241"/>
    </location>
</feature>
<sequence length="310" mass="33626">MHQATSTFSPPAIWRRLVLTLDMIKFEHSVFALPFALTGALLGWRSIGYPLDGMAAKLAWIVVAMVGARSAAMAFNRVLDADIDARNPRTKARHIPAGLLSRTFAWGFIAATSAVFLLAAGMLNPLCFRLAPVALGVVFFYSWTKRFTPLSHVVLGFALGIAPAASWIAMTGSLNPRILWLTAAVTLWTAGFDIIYSCQDYDFDQREGLFSLPAKLGLANALIVARFFHLAMIGCLVLLALSLGGGISSWLGIGVVAALLLYEHSLVHANDFSRVDAAFFTVNGWVGMLFFGFWAFDILSAMPGLHLLGN</sequence>
<dbReference type="FunFam" id="1.10.357.140:FF:000008">
    <property type="entry name" value="4-hydroxybenzoate octaprenyltransferase"/>
    <property type="match status" value="1"/>
</dbReference>
<dbReference type="Pfam" id="PF01040">
    <property type="entry name" value="UbiA"/>
    <property type="match status" value="1"/>
</dbReference>
<proteinExistence type="inferred from homology"/>
<dbReference type="NCBIfam" id="TIGR01475">
    <property type="entry name" value="ubiA_other"/>
    <property type="match status" value="1"/>
</dbReference>
<dbReference type="GO" id="GO:0008412">
    <property type="term" value="F:4-hydroxybenzoate polyprenyltransferase activity"/>
    <property type="evidence" value="ECO:0007669"/>
    <property type="project" value="UniProtKB-EC"/>
</dbReference>
<dbReference type="GO" id="GO:0005886">
    <property type="term" value="C:plasma membrane"/>
    <property type="evidence" value="ECO:0007669"/>
    <property type="project" value="TreeGrafter"/>
</dbReference>
<feature type="transmembrane region" description="Helical" evidence="12">
    <location>
        <begin position="178"/>
        <end position="196"/>
    </location>
</feature>
<comment type="cofactor">
    <cofactor evidence="1">
        <name>Mg(2+)</name>
        <dbReference type="ChEBI" id="CHEBI:18420"/>
    </cofactor>
</comment>
<feature type="transmembrane region" description="Helical" evidence="12">
    <location>
        <begin position="277"/>
        <end position="296"/>
    </location>
</feature>
<dbReference type="FunFam" id="1.20.120.1780:FF:000001">
    <property type="entry name" value="4-hydroxybenzoate octaprenyltransferase"/>
    <property type="match status" value="1"/>
</dbReference>
<dbReference type="GO" id="GO:0006744">
    <property type="term" value="P:ubiquinone biosynthetic process"/>
    <property type="evidence" value="ECO:0007669"/>
    <property type="project" value="UniProtKB-KW"/>
</dbReference>
<keyword evidence="14" id="KW-1185">Reference proteome</keyword>
<keyword evidence="10 12" id="KW-0472">Membrane</keyword>
<evidence type="ECO:0000256" key="7">
    <source>
        <dbReference type="ARBA" id="ARBA00022688"/>
    </source>
</evidence>
<dbReference type="PANTHER" id="PTHR11048">
    <property type="entry name" value="PRENYLTRANSFERASES"/>
    <property type="match status" value="1"/>
</dbReference>
<feature type="transmembrane region" description="Helical" evidence="12">
    <location>
        <begin position="126"/>
        <end position="143"/>
    </location>
</feature>